<dbReference type="EMBL" id="HBUF01365762">
    <property type="protein sequence ID" value="CAG6723476.1"/>
    <property type="molecule type" value="Transcribed_RNA"/>
</dbReference>
<dbReference type="GO" id="GO:0005634">
    <property type="term" value="C:nucleus"/>
    <property type="evidence" value="ECO:0007669"/>
    <property type="project" value="UniProtKB-SubCell"/>
</dbReference>
<dbReference type="GO" id="GO:0050778">
    <property type="term" value="P:positive regulation of immune response"/>
    <property type="evidence" value="ECO:0007669"/>
    <property type="project" value="UniProtKB-ARBA"/>
</dbReference>
<evidence type="ECO:0000256" key="6">
    <source>
        <dbReference type="ARBA" id="ARBA00022604"/>
    </source>
</evidence>
<dbReference type="PROSITE" id="PS50039">
    <property type="entry name" value="FORK_HEAD_3"/>
    <property type="match status" value="1"/>
</dbReference>
<feature type="domain" description="Fork-head" evidence="18">
    <location>
        <begin position="122"/>
        <end position="224"/>
    </location>
</feature>
<dbReference type="GO" id="GO:0000978">
    <property type="term" value="F:RNA polymerase II cis-regulatory region sequence-specific DNA binding"/>
    <property type="evidence" value="ECO:0007669"/>
    <property type="project" value="TreeGrafter"/>
</dbReference>
<dbReference type="GO" id="GO:0008340">
    <property type="term" value="P:determination of adult lifespan"/>
    <property type="evidence" value="ECO:0007669"/>
    <property type="project" value="UniProtKB-ARBA"/>
</dbReference>
<keyword evidence="5" id="KW-0597">Phosphoprotein</keyword>
<evidence type="ECO:0000256" key="8">
    <source>
        <dbReference type="ARBA" id="ARBA00023015"/>
    </source>
</evidence>
<evidence type="ECO:0000256" key="17">
    <source>
        <dbReference type="SAM" id="MobiDB-lite"/>
    </source>
</evidence>
<evidence type="ECO:0000256" key="13">
    <source>
        <dbReference type="ARBA" id="ARBA00023306"/>
    </source>
</evidence>
<accession>A0A8D8ZHI7</accession>
<dbReference type="GO" id="GO:0001228">
    <property type="term" value="F:DNA-binding transcription activator activity, RNA polymerase II-specific"/>
    <property type="evidence" value="ECO:0007669"/>
    <property type="project" value="UniProtKB-ARBA"/>
</dbReference>
<protein>
    <recommendedName>
        <fullName evidence="15">Forkhead box protein O</fullName>
    </recommendedName>
</protein>
<sequence length="474" mass="52276">MDQLVFKMDEPPELEEIDESSMFKMEPDTGFKMEPSDLDVDFSPQTRTRCNTWPLPRPDNYVDEPSPPNNVKHEDYETLGELGALLSEAKCNGVHTGLPSSGGLAQLKKTATSRRNAWGSSSYADLISQAITSSPEQRLTLSQIYDWMIQNVPYFKDKGDSNSSAGWKNSIRHNLSLHSKFMRVQNEGTGKSSWWMLNPDAKAGKSARRRATSMETSKFEKRRGRVKKKVEALRNGVTPSPSSSVSESLDIFPEDSPIHFQLSPDYRQRASSNASSCGRLSPIPSQEREWLPYTHPYLGAEQLAGSLEQTMKLGDPAYMSYPSPPPYHATSPGGSYGAPPPPPPYQSPSNQQQCPHHLINSCSCCHQGVKQESISPSYLASPSPSPPATLVGQVLSTLSGNSAIDDFLSIDSLQGNFECNVDEVIRHEISLEGDLDFNFPSNSSPMMTTSTTSQPYTTNEPQVFTSNAGQSWVH</sequence>
<dbReference type="InterPro" id="IPR032067">
    <property type="entry name" value="FOXO-TAD"/>
</dbReference>
<evidence type="ECO:0000256" key="3">
    <source>
        <dbReference type="ARBA" id="ARBA00022473"/>
    </source>
</evidence>
<organism evidence="19">
    <name type="scientific">Cacopsylla melanoneura</name>
    <dbReference type="NCBI Taxonomy" id="428564"/>
    <lineage>
        <taxon>Eukaryota</taxon>
        <taxon>Metazoa</taxon>
        <taxon>Ecdysozoa</taxon>
        <taxon>Arthropoda</taxon>
        <taxon>Hexapoda</taxon>
        <taxon>Insecta</taxon>
        <taxon>Pterygota</taxon>
        <taxon>Neoptera</taxon>
        <taxon>Paraneoptera</taxon>
        <taxon>Hemiptera</taxon>
        <taxon>Sternorrhyncha</taxon>
        <taxon>Psylloidea</taxon>
        <taxon>Psyllidae</taxon>
        <taxon>Psyllinae</taxon>
        <taxon>Cacopsylla</taxon>
    </lineage>
</organism>
<dbReference type="SUPFAM" id="SSF46785">
    <property type="entry name" value="Winged helix' DNA-binding domain"/>
    <property type="match status" value="1"/>
</dbReference>
<dbReference type="EMBL" id="HBUF01169454">
    <property type="protein sequence ID" value="CAG6651869.1"/>
    <property type="molecule type" value="Transcribed_RNA"/>
</dbReference>
<feature type="compositionally biased region" description="Polar residues" evidence="17">
    <location>
        <begin position="460"/>
        <end position="474"/>
    </location>
</feature>
<evidence type="ECO:0000256" key="12">
    <source>
        <dbReference type="ARBA" id="ARBA00023242"/>
    </source>
</evidence>
<dbReference type="EMBL" id="HBUF01327848">
    <property type="protein sequence ID" value="CAG6696217.1"/>
    <property type="molecule type" value="Transcribed_RNA"/>
</dbReference>
<feature type="DNA-binding region" description="Fork-head" evidence="16">
    <location>
        <begin position="122"/>
        <end position="224"/>
    </location>
</feature>
<dbReference type="EMBL" id="HBUF01169453">
    <property type="protein sequence ID" value="CAG6651867.1"/>
    <property type="molecule type" value="Transcribed_RNA"/>
</dbReference>
<feature type="region of interest" description="Disordered" evidence="17">
    <location>
        <begin position="440"/>
        <end position="474"/>
    </location>
</feature>
<dbReference type="Pfam" id="PF00250">
    <property type="entry name" value="Forkhead"/>
    <property type="match status" value="1"/>
</dbReference>
<evidence type="ECO:0000256" key="10">
    <source>
        <dbReference type="ARBA" id="ARBA00023159"/>
    </source>
</evidence>
<dbReference type="FunFam" id="1.10.10.10:FF:000032">
    <property type="entry name" value="Forkhead box protein O4"/>
    <property type="match status" value="1"/>
</dbReference>
<dbReference type="InterPro" id="IPR036390">
    <property type="entry name" value="WH_DNA-bd_sf"/>
</dbReference>
<evidence type="ECO:0000313" key="19">
    <source>
        <dbReference type="EMBL" id="CAG6746151.1"/>
    </source>
</evidence>
<dbReference type="InterPro" id="IPR001766">
    <property type="entry name" value="Fork_head_dom"/>
</dbReference>
<dbReference type="PRINTS" id="PR00053">
    <property type="entry name" value="FORKHEAD"/>
</dbReference>
<feature type="compositionally biased region" description="Low complexity" evidence="17">
    <location>
        <begin position="440"/>
        <end position="459"/>
    </location>
</feature>
<keyword evidence="7" id="KW-0221">Differentiation</keyword>
<keyword evidence="10" id="KW-0010">Activator</keyword>
<proteinExistence type="predicted"/>
<evidence type="ECO:0000256" key="7">
    <source>
        <dbReference type="ARBA" id="ARBA00022782"/>
    </source>
</evidence>
<comment type="subunit">
    <text evidence="14">Interacts with melt.</text>
</comment>
<feature type="region of interest" description="Disordered" evidence="17">
    <location>
        <begin position="323"/>
        <end position="352"/>
    </location>
</feature>
<dbReference type="Gene3D" id="1.10.10.10">
    <property type="entry name" value="Winged helix-like DNA-binding domain superfamily/Winged helix DNA-binding domain"/>
    <property type="match status" value="1"/>
</dbReference>
<dbReference type="AlphaFoldDB" id="A0A8D8ZHI7"/>
<dbReference type="GO" id="GO:0042594">
    <property type="term" value="P:response to starvation"/>
    <property type="evidence" value="ECO:0007669"/>
    <property type="project" value="UniProtKB-ARBA"/>
</dbReference>
<dbReference type="EMBL" id="HBUF01327847">
    <property type="protein sequence ID" value="CAG6696216.1"/>
    <property type="molecule type" value="Transcribed_RNA"/>
</dbReference>
<evidence type="ECO:0000259" key="18">
    <source>
        <dbReference type="PROSITE" id="PS50039"/>
    </source>
</evidence>
<dbReference type="GO" id="GO:0040015">
    <property type="term" value="P:negative regulation of multicellular organism growth"/>
    <property type="evidence" value="ECO:0007669"/>
    <property type="project" value="UniProtKB-ARBA"/>
</dbReference>
<dbReference type="GO" id="GO:0030154">
    <property type="term" value="P:cell differentiation"/>
    <property type="evidence" value="ECO:0007669"/>
    <property type="project" value="UniProtKB-KW"/>
</dbReference>
<keyword evidence="4" id="KW-0963">Cytoplasm</keyword>
<reference evidence="19" key="1">
    <citation type="submission" date="2021-05" db="EMBL/GenBank/DDBJ databases">
        <authorList>
            <person name="Alioto T."/>
            <person name="Alioto T."/>
            <person name="Gomez Garrido J."/>
        </authorList>
    </citation>
    <scope>NUCLEOTIDE SEQUENCE</scope>
</reference>
<keyword evidence="3" id="KW-0217">Developmental protein</keyword>
<evidence type="ECO:0000256" key="4">
    <source>
        <dbReference type="ARBA" id="ARBA00022490"/>
    </source>
</evidence>
<dbReference type="EMBL" id="HBUF01508170">
    <property type="protein sequence ID" value="CAG6746157.1"/>
    <property type="molecule type" value="Transcribed_RNA"/>
</dbReference>
<evidence type="ECO:0000256" key="5">
    <source>
        <dbReference type="ARBA" id="ARBA00022553"/>
    </source>
</evidence>
<keyword evidence="11" id="KW-0804">Transcription</keyword>
<keyword evidence="8" id="KW-0805">Transcription regulation</keyword>
<dbReference type="Pfam" id="PF16676">
    <property type="entry name" value="FOXO-TAD"/>
    <property type="match status" value="1"/>
</dbReference>
<dbReference type="PROSITE" id="PS00658">
    <property type="entry name" value="FORK_HEAD_2"/>
    <property type="match status" value="1"/>
</dbReference>
<dbReference type="GO" id="GO:0008286">
    <property type="term" value="P:insulin receptor signaling pathway"/>
    <property type="evidence" value="ECO:0007669"/>
    <property type="project" value="UniProtKB-ARBA"/>
</dbReference>
<dbReference type="InterPro" id="IPR030456">
    <property type="entry name" value="TF_fork_head_CS_2"/>
</dbReference>
<keyword evidence="6" id="KW-0341">Growth regulation</keyword>
<comment type="subcellular location">
    <subcellularLocation>
        <location evidence="2">Cytoplasm</location>
    </subcellularLocation>
    <subcellularLocation>
        <location evidence="1 16">Nucleus</location>
    </subcellularLocation>
</comment>
<dbReference type="InterPro" id="IPR036388">
    <property type="entry name" value="WH-like_DNA-bd_sf"/>
</dbReference>
<evidence type="ECO:0000256" key="15">
    <source>
        <dbReference type="ARBA" id="ARBA00039893"/>
    </source>
</evidence>
<dbReference type="GO" id="GO:0005737">
    <property type="term" value="C:cytoplasm"/>
    <property type="evidence" value="ECO:0007669"/>
    <property type="project" value="UniProtKB-SubCell"/>
</dbReference>
<evidence type="ECO:0000256" key="14">
    <source>
        <dbReference type="ARBA" id="ARBA00038846"/>
    </source>
</evidence>
<dbReference type="GO" id="GO:0009896">
    <property type="term" value="P:positive regulation of catabolic process"/>
    <property type="evidence" value="ECO:0007669"/>
    <property type="project" value="UniProtKB-ARBA"/>
</dbReference>
<dbReference type="EMBL" id="HBUF01508169">
    <property type="protein sequence ID" value="CAG6746156.1"/>
    <property type="molecule type" value="Transcribed_RNA"/>
</dbReference>
<evidence type="ECO:0000256" key="1">
    <source>
        <dbReference type="ARBA" id="ARBA00004123"/>
    </source>
</evidence>
<name>A0A8D8ZHI7_9HEMI</name>
<dbReference type="SMART" id="SM00339">
    <property type="entry name" value="FH"/>
    <property type="match status" value="1"/>
</dbReference>
<dbReference type="GO" id="GO:0010883">
    <property type="term" value="P:regulation of lipid storage"/>
    <property type="evidence" value="ECO:0007669"/>
    <property type="project" value="UniProtKB-ARBA"/>
</dbReference>
<evidence type="ECO:0000256" key="2">
    <source>
        <dbReference type="ARBA" id="ARBA00004496"/>
    </source>
</evidence>
<dbReference type="PANTHER" id="PTHR45767:SF2">
    <property type="entry name" value="FORKHEAD BOX PROTEIN O"/>
    <property type="match status" value="1"/>
</dbReference>
<keyword evidence="12 16" id="KW-0539">Nucleus</keyword>
<dbReference type="GO" id="GO:0031349">
    <property type="term" value="P:positive regulation of defense response"/>
    <property type="evidence" value="ECO:0007669"/>
    <property type="project" value="UniProtKB-ARBA"/>
</dbReference>
<keyword evidence="9 16" id="KW-0238">DNA-binding</keyword>
<dbReference type="GO" id="GO:0034599">
    <property type="term" value="P:cellular response to oxidative stress"/>
    <property type="evidence" value="ECO:0007669"/>
    <property type="project" value="UniProtKB-ARBA"/>
</dbReference>
<dbReference type="PANTHER" id="PTHR45767">
    <property type="entry name" value="FORKHEAD BOX PROTEIN O"/>
    <property type="match status" value="1"/>
</dbReference>
<dbReference type="EMBL" id="HBUF01508166">
    <property type="protein sequence ID" value="CAG6746151.1"/>
    <property type="molecule type" value="Transcribed_RNA"/>
</dbReference>
<evidence type="ECO:0000256" key="16">
    <source>
        <dbReference type="PROSITE-ProRule" id="PRU00089"/>
    </source>
</evidence>
<evidence type="ECO:0000256" key="11">
    <source>
        <dbReference type="ARBA" id="ARBA00023163"/>
    </source>
</evidence>
<keyword evidence="13" id="KW-0131">Cell cycle</keyword>
<dbReference type="EMBL" id="HBUF01169452">
    <property type="protein sequence ID" value="CAG6651865.1"/>
    <property type="molecule type" value="Transcribed_RNA"/>
</dbReference>
<evidence type="ECO:0000256" key="9">
    <source>
        <dbReference type="ARBA" id="ARBA00023125"/>
    </source>
</evidence>
<dbReference type="EMBL" id="HBUF01327849">
    <property type="protein sequence ID" value="CAG6696218.1"/>
    <property type="molecule type" value="Transcribed_RNA"/>
</dbReference>